<protein>
    <submittedName>
        <fullName evidence="8">ABC transporter substrate-binding protein</fullName>
    </submittedName>
</protein>
<reference evidence="8 9" key="1">
    <citation type="submission" date="2019-07" db="EMBL/GenBank/DDBJ databases">
        <title>Draft genome sequence of Brevibacterium aurantiacum XU54 isolated from Xinjiang China.</title>
        <authorList>
            <person name="Xu X."/>
        </authorList>
    </citation>
    <scope>NUCLEOTIDE SEQUENCE [LARGE SCALE GENOMIC DNA]</scope>
    <source>
        <strain evidence="8 9">XU54</strain>
    </source>
</reference>
<dbReference type="OrthoDB" id="9793175at2"/>
<dbReference type="PANTHER" id="PTHR30532">
    <property type="entry name" value="IRON III DICITRATE-BINDING PERIPLASMIC PROTEIN"/>
    <property type="match status" value="1"/>
</dbReference>
<dbReference type="AlphaFoldDB" id="A0A556CDN0"/>
<accession>A0A556CDN0</accession>
<evidence type="ECO:0000256" key="1">
    <source>
        <dbReference type="ARBA" id="ARBA00004196"/>
    </source>
</evidence>
<dbReference type="InterPro" id="IPR051313">
    <property type="entry name" value="Bact_iron-sidero_bind"/>
</dbReference>
<dbReference type="RefSeq" id="WP_143922835.1">
    <property type="nucleotide sequence ID" value="NZ_VLTK01000006.1"/>
</dbReference>
<sequence length="338" mass="36476">MKLNRIITAVIASVASVGLLAGCSGDGKGDSEASGGAETRTVTDSSGADVEVPADPKNVATLHYAATETLMDLELPPVGQGGYQEPTVPKDWVDELSDIPVVAQEEPDLEKLAEVSPDLILAPNILEPDMITQMEEIAPVYQFTLRGGDRANWQQRVQEVADAINQTDQLAKLDADFEAEQKRIAKEYGDAIEGTKLGVVSSYEDNSAYLWGSENMVSSLFTPLGFDWSAKEDESIKKYAKATQGGNKSGIKEPEAQISMEVLDKSLSDADIIFVTSNMRGEYDELTQKMLDSAVFKDLPAAKAGHVYPHGKATIAGYADAKYGVDMAEKAIRDYQKG</sequence>
<dbReference type="PROSITE" id="PS51257">
    <property type="entry name" value="PROKAR_LIPOPROTEIN"/>
    <property type="match status" value="1"/>
</dbReference>
<evidence type="ECO:0000313" key="8">
    <source>
        <dbReference type="EMBL" id="TSI15544.1"/>
    </source>
</evidence>
<evidence type="ECO:0000256" key="3">
    <source>
        <dbReference type="ARBA" id="ARBA00022448"/>
    </source>
</evidence>
<dbReference type="SUPFAM" id="SSF53807">
    <property type="entry name" value="Helical backbone' metal receptor"/>
    <property type="match status" value="1"/>
</dbReference>
<dbReference type="GO" id="GO:1901678">
    <property type="term" value="P:iron coordination entity transport"/>
    <property type="evidence" value="ECO:0007669"/>
    <property type="project" value="UniProtKB-ARBA"/>
</dbReference>
<feature type="region of interest" description="Disordered" evidence="5">
    <location>
        <begin position="25"/>
        <end position="54"/>
    </location>
</feature>
<dbReference type="Proteomes" id="UP000316406">
    <property type="component" value="Unassembled WGS sequence"/>
</dbReference>
<comment type="caution">
    <text evidence="8">The sequence shown here is derived from an EMBL/GenBank/DDBJ whole genome shotgun (WGS) entry which is preliminary data.</text>
</comment>
<feature type="chain" id="PRO_5038819349" evidence="6">
    <location>
        <begin position="22"/>
        <end position="338"/>
    </location>
</feature>
<dbReference type="GO" id="GO:0030288">
    <property type="term" value="C:outer membrane-bounded periplasmic space"/>
    <property type="evidence" value="ECO:0007669"/>
    <property type="project" value="TreeGrafter"/>
</dbReference>
<keyword evidence="4 6" id="KW-0732">Signal</keyword>
<dbReference type="Pfam" id="PF01497">
    <property type="entry name" value="Peripla_BP_2"/>
    <property type="match status" value="1"/>
</dbReference>
<gene>
    <name evidence="8" type="ORF">FO013_12400</name>
</gene>
<evidence type="ECO:0000256" key="4">
    <source>
        <dbReference type="ARBA" id="ARBA00022729"/>
    </source>
</evidence>
<keyword evidence="3" id="KW-0813">Transport</keyword>
<proteinExistence type="inferred from homology"/>
<feature type="domain" description="Fe/B12 periplasmic-binding" evidence="7">
    <location>
        <begin position="58"/>
        <end position="338"/>
    </location>
</feature>
<evidence type="ECO:0000313" key="9">
    <source>
        <dbReference type="Proteomes" id="UP000316406"/>
    </source>
</evidence>
<name>A0A556CDN0_BREAU</name>
<organism evidence="8 9">
    <name type="scientific">Brevibacterium aurantiacum</name>
    <dbReference type="NCBI Taxonomy" id="273384"/>
    <lineage>
        <taxon>Bacteria</taxon>
        <taxon>Bacillati</taxon>
        <taxon>Actinomycetota</taxon>
        <taxon>Actinomycetes</taxon>
        <taxon>Micrococcales</taxon>
        <taxon>Brevibacteriaceae</taxon>
        <taxon>Brevibacterium</taxon>
    </lineage>
</organism>
<evidence type="ECO:0000259" key="7">
    <source>
        <dbReference type="PROSITE" id="PS50983"/>
    </source>
</evidence>
<feature type="signal peptide" evidence="6">
    <location>
        <begin position="1"/>
        <end position="21"/>
    </location>
</feature>
<evidence type="ECO:0000256" key="5">
    <source>
        <dbReference type="SAM" id="MobiDB-lite"/>
    </source>
</evidence>
<dbReference type="EMBL" id="VLTK01000006">
    <property type="protein sequence ID" value="TSI15544.1"/>
    <property type="molecule type" value="Genomic_DNA"/>
</dbReference>
<dbReference type="InterPro" id="IPR002491">
    <property type="entry name" value="ABC_transptr_periplasmic_BD"/>
</dbReference>
<dbReference type="Gene3D" id="3.40.50.1980">
    <property type="entry name" value="Nitrogenase molybdenum iron protein domain"/>
    <property type="match status" value="2"/>
</dbReference>
<dbReference type="PROSITE" id="PS50983">
    <property type="entry name" value="FE_B12_PBP"/>
    <property type="match status" value="1"/>
</dbReference>
<evidence type="ECO:0000256" key="6">
    <source>
        <dbReference type="SAM" id="SignalP"/>
    </source>
</evidence>
<keyword evidence="9" id="KW-1185">Reference proteome</keyword>
<dbReference type="PANTHER" id="PTHR30532:SF1">
    <property type="entry name" value="IRON(3+)-HYDROXAMATE-BINDING PROTEIN FHUD"/>
    <property type="match status" value="1"/>
</dbReference>
<comment type="subcellular location">
    <subcellularLocation>
        <location evidence="1">Cell envelope</location>
    </subcellularLocation>
</comment>
<comment type="similarity">
    <text evidence="2">Belongs to the bacterial solute-binding protein 8 family.</text>
</comment>
<evidence type="ECO:0000256" key="2">
    <source>
        <dbReference type="ARBA" id="ARBA00008814"/>
    </source>
</evidence>